<comment type="caution">
    <text evidence="2">The sequence shown here is derived from an EMBL/GenBank/DDBJ whole genome shotgun (WGS) entry which is preliminary data.</text>
</comment>
<evidence type="ECO:0000313" key="2">
    <source>
        <dbReference type="EMBL" id="KJV55584.1"/>
    </source>
</evidence>
<evidence type="ECO:0000313" key="3">
    <source>
        <dbReference type="Proteomes" id="UP000033616"/>
    </source>
</evidence>
<keyword evidence="3" id="KW-1185">Reference proteome</keyword>
<dbReference type="EMBL" id="LANP01000020">
    <property type="protein sequence ID" value="KJV55584.1"/>
    <property type="molecule type" value="Genomic_DNA"/>
</dbReference>
<reference evidence="2 3" key="1">
    <citation type="submission" date="2015-02" db="EMBL/GenBank/DDBJ databases">
        <title>Genome Sequencing of Rickettsiales.</title>
        <authorList>
            <person name="Daugherty S.C."/>
            <person name="Su Q."/>
            <person name="Abolude K."/>
            <person name="Beier-Sexton M."/>
            <person name="Carlyon J.A."/>
            <person name="Carter R."/>
            <person name="Day N.P."/>
            <person name="Dumler S.J."/>
            <person name="Dyachenko V."/>
            <person name="Godinez A."/>
            <person name="Kurtti T.J."/>
            <person name="Lichay M."/>
            <person name="Mullins K.E."/>
            <person name="Ott S."/>
            <person name="Pappas-Brown V."/>
            <person name="Paris D.H."/>
            <person name="Patel P."/>
            <person name="Richards A.L."/>
            <person name="Sadzewicz L."/>
            <person name="Sears K."/>
            <person name="Seidman D."/>
            <person name="Sengamalay N."/>
            <person name="Stenos J."/>
            <person name="Tallon L.J."/>
            <person name="Vincent G."/>
            <person name="Fraser C.M."/>
            <person name="Munderloh U."/>
            <person name="Dunning-Hotopp J.C."/>
        </authorList>
    </citation>
    <scope>NUCLEOTIDE SEQUENCE [LARGE SCALE GENOMIC DNA]</scope>
    <source>
        <strain evidence="2 3">Fuller</strain>
    </source>
</reference>
<dbReference type="EC" id="2.3.1.28" evidence="2"/>
<protein>
    <submittedName>
        <fullName evidence="2">Chloramphenicol acetyltransferase</fullName>
        <ecNumber evidence="2">2.3.1.28</ecNumber>
    </submittedName>
</protein>
<gene>
    <name evidence="2" type="primary">cat</name>
    <name evidence="2" type="ORF">OCHUTO_0784</name>
</gene>
<evidence type="ECO:0000256" key="1">
    <source>
        <dbReference type="ARBA" id="ARBA00007274"/>
    </source>
</evidence>
<keyword evidence="2" id="KW-0808">Transferase</keyword>
<dbReference type="PATRIC" id="fig|1359168.3.peg.430"/>
<accession>A0A0F3MLY0</accession>
<dbReference type="Pfam" id="PF00132">
    <property type="entry name" value="Hexapep"/>
    <property type="match status" value="1"/>
</dbReference>
<dbReference type="Proteomes" id="UP000033616">
    <property type="component" value="Unassembled WGS sequence"/>
</dbReference>
<dbReference type="Gene3D" id="2.160.10.10">
    <property type="entry name" value="Hexapeptide repeat proteins"/>
    <property type="match status" value="1"/>
</dbReference>
<dbReference type="GO" id="GO:0008811">
    <property type="term" value="F:chloramphenicol O-acetyltransferase activity"/>
    <property type="evidence" value="ECO:0007669"/>
    <property type="project" value="UniProtKB-EC"/>
</dbReference>
<dbReference type="CDD" id="cd03349">
    <property type="entry name" value="LbH_XAT"/>
    <property type="match status" value="1"/>
</dbReference>
<dbReference type="PANTHER" id="PTHR43300:SF11">
    <property type="entry name" value="ACETYLTRANSFERASE RV3034C-RELATED"/>
    <property type="match status" value="1"/>
</dbReference>
<dbReference type="AlphaFoldDB" id="A0A0F3MLY0"/>
<name>A0A0F3MLY0_9RICK</name>
<comment type="similarity">
    <text evidence="1">Belongs to the transferase hexapeptide repeat family.</text>
</comment>
<dbReference type="InterPro" id="IPR011004">
    <property type="entry name" value="Trimer_LpxA-like_sf"/>
</dbReference>
<sequence>MSIFKSYRESIIIKDHVKAKHIIVGDYFYYSGYYQDQSFEDCVMYLDETDDHRLPHETDHLIIGKFCSIATGVKFMMGGTQGHTYEWIANYPLDFLEEDFDGYNKVSPKAQKLNGDTVIGNDVWIGAKAMIMPGLKIADGAVIGARSLVQKT</sequence>
<dbReference type="PANTHER" id="PTHR43300">
    <property type="entry name" value="ACETYLTRANSFERASE"/>
    <property type="match status" value="1"/>
</dbReference>
<organism evidence="2 3">
    <name type="scientific">Orientia chuto str. Dubai</name>
    <dbReference type="NCBI Taxonomy" id="1359168"/>
    <lineage>
        <taxon>Bacteria</taxon>
        <taxon>Pseudomonadati</taxon>
        <taxon>Pseudomonadota</taxon>
        <taxon>Alphaproteobacteria</taxon>
        <taxon>Rickettsiales</taxon>
        <taxon>Rickettsiaceae</taxon>
        <taxon>Rickettsieae</taxon>
        <taxon>Orientia</taxon>
    </lineage>
</organism>
<dbReference type="SUPFAM" id="SSF51161">
    <property type="entry name" value="Trimeric LpxA-like enzymes"/>
    <property type="match status" value="1"/>
</dbReference>
<dbReference type="InterPro" id="IPR050179">
    <property type="entry name" value="Trans_hexapeptide_repeat"/>
</dbReference>
<proteinExistence type="inferred from homology"/>
<dbReference type="InterPro" id="IPR001451">
    <property type="entry name" value="Hexapep"/>
</dbReference>
<dbReference type="STRING" id="1359168.OCHUTO_0784"/>
<keyword evidence="2" id="KW-0012">Acyltransferase</keyword>